<dbReference type="EMBL" id="CAMGYJ010000008">
    <property type="protein sequence ID" value="CAI0454716.1"/>
    <property type="molecule type" value="Genomic_DNA"/>
</dbReference>
<keyword evidence="5" id="KW-1185">Reference proteome</keyword>
<evidence type="ECO:0008006" key="6">
    <source>
        <dbReference type="Google" id="ProtNLM"/>
    </source>
</evidence>
<accession>A0AAV0N8K8</accession>
<dbReference type="AlphaFoldDB" id="A0AAV0N8K8"/>
<feature type="domain" description="Sieve element occlusion N-terminal" evidence="2">
    <location>
        <begin position="144"/>
        <end position="431"/>
    </location>
</feature>
<evidence type="ECO:0000256" key="1">
    <source>
        <dbReference type="SAM" id="MobiDB-lite"/>
    </source>
</evidence>
<dbReference type="GO" id="GO:0010088">
    <property type="term" value="P:phloem development"/>
    <property type="evidence" value="ECO:0007669"/>
    <property type="project" value="InterPro"/>
</dbReference>
<sequence>MNDLAGEFVGRREEALDAQSVPWKMAGENRNKGAKEMSSEFHDERYSPDPTDRPTAVTSSNATARVSTTLMDSFKNAERGQTLFKGRKGEIQFNILFPSKPFIEEQFSGLEQEKRQCFALMSFRRAPVRMQKPAKGSRLMYSSSDDVAVMKQLEAAHAPDGQEIDVKPILRVVEDIFVHADPTLGPVASPGTPVHGEALEDQALQASMRDALESLAFVIDRVATEIACKCSGSEDAHGSAMAILNMLAHFSWDAKLVIVLAAFGMNYGEFWLIAQNYSSNQLAKAVAILKQLPEILELSNAQKPRFDAVRSVIKTMLDVGKCVIKFKELPSQYITSDVEALSMALSHIPIAVYWTARSVVACASQITGLVGLGHGHLAATTEAWELSSLGHKLSNMCSHLEAQLGTCYKHIDEKKFMESYQSLIRLFETIQIDNMKVLKALIYAKDDLQPLVDGATKKRVLSDSFSLISILSILFAASAHLDVLRRKMVLLLISGLDILQEEIAILEQIYNEARIDPTRHDIQYEVVWLPILDPAVPWTDGKQKQFESLQATMPWYSVSHPSIIDPAAIKFVKEEWNFGEKTILVVLDPQVKVMSPNALHMMWIWGSAAFPFTIAREEALWKEESWRLELLVDGIDPTIVQWMSEDKYICVYGGEDTEWIRKFTSVLHAVGNAAGIPLEMVYVGKSNPKERVRKNITAITAANMSHCWQDLTLVWYFWVRIESMWHSKNQLHKTVDNDPIMQEIMTLLSYDGSDDGWAILSRGSGGDLVRAKGSTFVTCLTEFSSWEKQVKETGFLPALKQHLMELHSPHHCNRLVLPGAAANAPERVVCSECGRAMEKFIMYQCCDE</sequence>
<dbReference type="InterPro" id="IPR027944">
    <property type="entry name" value="SEO_C"/>
</dbReference>
<organism evidence="4 5">
    <name type="scientific">Linum tenue</name>
    <dbReference type="NCBI Taxonomy" id="586396"/>
    <lineage>
        <taxon>Eukaryota</taxon>
        <taxon>Viridiplantae</taxon>
        <taxon>Streptophyta</taxon>
        <taxon>Embryophyta</taxon>
        <taxon>Tracheophyta</taxon>
        <taxon>Spermatophyta</taxon>
        <taxon>Magnoliopsida</taxon>
        <taxon>eudicotyledons</taxon>
        <taxon>Gunneridae</taxon>
        <taxon>Pentapetalae</taxon>
        <taxon>rosids</taxon>
        <taxon>fabids</taxon>
        <taxon>Malpighiales</taxon>
        <taxon>Linaceae</taxon>
        <taxon>Linum</taxon>
    </lineage>
</organism>
<dbReference type="Pfam" id="PF14577">
    <property type="entry name" value="SEO_C"/>
    <property type="match status" value="1"/>
</dbReference>
<dbReference type="InterPro" id="IPR027942">
    <property type="entry name" value="SEO_N"/>
</dbReference>
<comment type="caution">
    <text evidence="4">The sequence shown here is derived from an EMBL/GenBank/DDBJ whole genome shotgun (WGS) entry which is preliminary data.</text>
</comment>
<evidence type="ECO:0000259" key="2">
    <source>
        <dbReference type="Pfam" id="PF14576"/>
    </source>
</evidence>
<dbReference type="PANTHER" id="PTHR33232:SF16">
    <property type="entry name" value="PROTEIN SIEVE ELEMENT OCCLUSION A"/>
    <property type="match status" value="1"/>
</dbReference>
<feature type="domain" description="Sieve element occlusion C-terminal" evidence="3">
    <location>
        <begin position="616"/>
        <end position="846"/>
    </location>
</feature>
<dbReference type="PANTHER" id="PTHR33232">
    <property type="entry name" value="PROTEIN SIEVE ELEMENT OCCLUSION B-LIKE"/>
    <property type="match status" value="1"/>
</dbReference>
<dbReference type="InterPro" id="IPR039299">
    <property type="entry name" value="SEOA"/>
</dbReference>
<evidence type="ECO:0000313" key="5">
    <source>
        <dbReference type="Proteomes" id="UP001154282"/>
    </source>
</evidence>
<name>A0AAV0N8K8_9ROSI</name>
<proteinExistence type="predicted"/>
<dbReference type="Pfam" id="PF14576">
    <property type="entry name" value="SEO_N"/>
    <property type="match status" value="1"/>
</dbReference>
<protein>
    <recommendedName>
        <fullName evidence="6">Sieve element occlusion b</fullName>
    </recommendedName>
</protein>
<evidence type="ECO:0000259" key="3">
    <source>
        <dbReference type="Pfam" id="PF14577"/>
    </source>
</evidence>
<feature type="compositionally biased region" description="Basic and acidic residues" evidence="1">
    <location>
        <begin position="27"/>
        <end position="52"/>
    </location>
</feature>
<reference evidence="4" key="1">
    <citation type="submission" date="2022-08" db="EMBL/GenBank/DDBJ databases">
        <authorList>
            <person name="Gutierrez-Valencia J."/>
        </authorList>
    </citation>
    <scope>NUCLEOTIDE SEQUENCE</scope>
</reference>
<feature type="region of interest" description="Disordered" evidence="1">
    <location>
        <begin position="17"/>
        <end position="61"/>
    </location>
</feature>
<dbReference type="Proteomes" id="UP001154282">
    <property type="component" value="Unassembled WGS sequence"/>
</dbReference>
<gene>
    <name evidence="4" type="ORF">LITE_LOCUS32079</name>
</gene>
<evidence type="ECO:0000313" key="4">
    <source>
        <dbReference type="EMBL" id="CAI0454716.1"/>
    </source>
</evidence>